<dbReference type="InterPro" id="IPR001628">
    <property type="entry name" value="Znf_hrmn_rcpt"/>
</dbReference>
<protein>
    <submittedName>
        <fullName evidence="14">Uncharacterized protein</fullName>
    </submittedName>
</protein>
<dbReference type="PROSITE" id="PS51843">
    <property type="entry name" value="NR_LBD"/>
    <property type="match status" value="1"/>
</dbReference>
<evidence type="ECO:0000256" key="8">
    <source>
        <dbReference type="ARBA" id="ARBA00023163"/>
    </source>
</evidence>
<evidence type="ECO:0000313" key="15">
    <source>
        <dbReference type="Proteomes" id="UP000827892"/>
    </source>
</evidence>
<sequence>MLPIYPLHYGVLDPSQPQTVRCQVCYHSAFGMNYGVPSCNACKMFFRRVVLNNVTYQCRDLRRCYWRVESSRERPKCRACRFQRCLDVGMKYTPGECSEDASKLPIAKFTDQSPIPPVVLSPVDVLTNMIQGLLYLDSHRLRSFTLMRSDQDPTIDELINGTCRGFSALRISDGPSSPPPCNGLILSQWSFFGVWTSVEFLNCIDFMHLLTSEDKEIMIKSFAMNSYLLSSAFFSASYNSDLLLNPDGTELYSCGIKNMPELSEDMVERVQKLLVAKLKNVRITQEEYILMTMILFCTPKLPGISRSGLEMVSEQQRKYSKALMDYCRFTCHDMGPLRFQELISVGTVLAKCFDDVLGLVEILQVFHAEAHNYKQLFKESLHK</sequence>
<evidence type="ECO:0000256" key="4">
    <source>
        <dbReference type="ARBA" id="ARBA00022771"/>
    </source>
</evidence>
<name>A0AAE9CZH8_CAEBR</name>
<keyword evidence="5 11" id="KW-0862">Zinc</keyword>
<evidence type="ECO:0000313" key="14">
    <source>
        <dbReference type="EMBL" id="ULT87504.1"/>
    </source>
</evidence>
<dbReference type="PROSITE" id="PS00031">
    <property type="entry name" value="NUCLEAR_REC_DBD_1"/>
    <property type="match status" value="1"/>
</dbReference>
<comment type="subcellular location">
    <subcellularLocation>
        <location evidence="1 11">Nucleus</location>
    </subcellularLocation>
</comment>
<keyword evidence="8 11" id="KW-0804">Transcription</keyword>
<evidence type="ECO:0000256" key="9">
    <source>
        <dbReference type="ARBA" id="ARBA00023170"/>
    </source>
</evidence>
<dbReference type="SUPFAM" id="SSF57716">
    <property type="entry name" value="Glucocorticoid receptor-like (DNA-binding domain)"/>
    <property type="match status" value="1"/>
</dbReference>
<dbReference type="InterPro" id="IPR013088">
    <property type="entry name" value="Znf_NHR/GATA"/>
</dbReference>
<dbReference type="GO" id="GO:0008270">
    <property type="term" value="F:zinc ion binding"/>
    <property type="evidence" value="ECO:0007669"/>
    <property type="project" value="UniProtKB-KW"/>
</dbReference>
<dbReference type="PRINTS" id="PR00047">
    <property type="entry name" value="STROIDFINGER"/>
</dbReference>
<feature type="domain" description="NR LBD" evidence="13">
    <location>
        <begin position="150"/>
        <end position="383"/>
    </location>
</feature>
<evidence type="ECO:0000256" key="1">
    <source>
        <dbReference type="ARBA" id="ARBA00004123"/>
    </source>
</evidence>
<evidence type="ECO:0000256" key="11">
    <source>
        <dbReference type="RuleBase" id="RU004334"/>
    </source>
</evidence>
<evidence type="ECO:0000256" key="2">
    <source>
        <dbReference type="ARBA" id="ARBA00005993"/>
    </source>
</evidence>
<keyword evidence="4 11" id="KW-0863">Zinc-finger</keyword>
<dbReference type="GO" id="GO:0000978">
    <property type="term" value="F:RNA polymerase II cis-regulatory region sequence-specific DNA binding"/>
    <property type="evidence" value="ECO:0007669"/>
    <property type="project" value="InterPro"/>
</dbReference>
<dbReference type="InterPro" id="IPR035500">
    <property type="entry name" value="NHR-like_dom_sf"/>
</dbReference>
<evidence type="ECO:0000256" key="7">
    <source>
        <dbReference type="ARBA" id="ARBA00023125"/>
    </source>
</evidence>
<evidence type="ECO:0000256" key="3">
    <source>
        <dbReference type="ARBA" id="ARBA00022723"/>
    </source>
</evidence>
<dbReference type="CDD" id="cd06960">
    <property type="entry name" value="NR_DBD_HNF4A"/>
    <property type="match status" value="1"/>
</dbReference>
<evidence type="ECO:0000259" key="12">
    <source>
        <dbReference type="PROSITE" id="PS51030"/>
    </source>
</evidence>
<dbReference type="Gene3D" id="3.30.50.10">
    <property type="entry name" value="Erythroid Transcription Factor GATA-1, subunit A"/>
    <property type="match status" value="1"/>
</dbReference>
<comment type="similarity">
    <text evidence="2 11">Belongs to the nuclear hormone receptor family.</text>
</comment>
<keyword evidence="10 11" id="KW-0539">Nucleus</keyword>
<dbReference type="InterPro" id="IPR000536">
    <property type="entry name" value="Nucl_hrmn_rcpt_lig-bd"/>
</dbReference>
<evidence type="ECO:0000256" key="6">
    <source>
        <dbReference type="ARBA" id="ARBA00023015"/>
    </source>
</evidence>
<dbReference type="SMART" id="SM00399">
    <property type="entry name" value="ZnF_C4"/>
    <property type="match status" value="1"/>
</dbReference>
<dbReference type="SUPFAM" id="SSF48508">
    <property type="entry name" value="Nuclear receptor ligand-binding domain"/>
    <property type="match status" value="1"/>
</dbReference>
<dbReference type="PROSITE" id="PS51030">
    <property type="entry name" value="NUCLEAR_REC_DBD_2"/>
    <property type="match status" value="1"/>
</dbReference>
<organism evidence="14 15">
    <name type="scientific">Caenorhabditis briggsae</name>
    <dbReference type="NCBI Taxonomy" id="6238"/>
    <lineage>
        <taxon>Eukaryota</taxon>
        <taxon>Metazoa</taxon>
        <taxon>Ecdysozoa</taxon>
        <taxon>Nematoda</taxon>
        <taxon>Chromadorea</taxon>
        <taxon>Rhabditida</taxon>
        <taxon>Rhabditina</taxon>
        <taxon>Rhabditomorpha</taxon>
        <taxon>Rhabditoidea</taxon>
        <taxon>Rhabditidae</taxon>
        <taxon>Peloderinae</taxon>
        <taxon>Caenorhabditis</taxon>
    </lineage>
</organism>
<keyword evidence="7 11" id="KW-0238">DNA-binding</keyword>
<gene>
    <name evidence="14" type="ORF">L3Y34_006971</name>
</gene>
<feature type="domain" description="Nuclear receptor" evidence="12">
    <location>
        <begin position="19"/>
        <end position="97"/>
    </location>
</feature>
<dbReference type="Pfam" id="PF00104">
    <property type="entry name" value="Hormone_recep"/>
    <property type="match status" value="1"/>
</dbReference>
<dbReference type="AlphaFoldDB" id="A0AAE9CZH8"/>
<dbReference type="PANTHER" id="PTHR45886:SF1">
    <property type="entry name" value="NUCLEAR HORMONE RECEPTOR FAMILY"/>
    <property type="match status" value="1"/>
</dbReference>
<dbReference type="InterPro" id="IPR049636">
    <property type="entry name" value="HNF4-like_DBD"/>
</dbReference>
<accession>A0AAE9CZH8</accession>
<evidence type="ECO:0000259" key="13">
    <source>
        <dbReference type="PROSITE" id="PS51843"/>
    </source>
</evidence>
<keyword evidence="3 11" id="KW-0479">Metal-binding</keyword>
<dbReference type="SMART" id="SM00430">
    <property type="entry name" value="HOLI"/>
    <property type="match status" value="1"/>
</dbReference>
<keyword evidence="6 11" id="KW-0805">Transcription regulation</keyword>
<dbReference type="Pfam" id="PF00105">
    <property type="entry name" value="zf-C4"/>
    <property type="match status" value="1"/>
</dbReference>
<dbReference type="EMBL" id="CP090895">
    <property type="protein sequence ID" value="ULT87504.1"/>
    <property type="molecule type" value="Genomic_DNA"/>
</dbReference>
<dbReference type="Gene3D" id="1.10.565.10">
    <property type="entry name" value="Retinoid X Receptor"/>
    <property type="match status" value="1"/>
</dbReference>
<dbReference type="Proteomes" id="UP000827892">
    <property type="component" value="Chromosome V"/>
</dbReference>
<reference evidence="14 15" key="1">
    <citation type="submission" date="2022-02" db="EMBL/GenBank/DDBJ databases">
        <title>Chromosome-level reference genomes for two strains of Caenorhabditis briggsae: an improved platform for comparative genomics.</title>
        <authorList>
            <person name="Stevens L."/>
            <person name="Andersen E.C."/>
        </authorList>
    </citation>
    <scope>NUCLEOTIDE SEQUENCE [LARGE SCALE GENOMIC DNA]</scope>
    <source>
        <strain evidence="14">QX1410_ONT</strain>
        <tissue evidence="14">Whole-organism</tissue>
    </source>
</reference>
<keyword evidence="9 11" id="KW-0675">Receptor</keyword>
<dbReference type="GO" id="GO:0003700">
    <property type="term" value="F:DNA-binding transcription factor activity"/>
    <property type="evidence" value="ECO:0007669"/>
    <property type="project" value="InterPro"/>
</dbReference>
<proteinExistence type="inferred from homology"/>
<evidence type="ECO:0000256" key="5">
    <source>
        <dbReference type="ARBA" id="ARBA00022833"/>
    </source>
</evidence>
<evidence type="ECO:0000256" key="10">
    <source>
        <dbReference type="ARBA" id="ARBA00023242"/>
    </source>
</evidence>
<dbReference type="PANTHER" id="PTHR45886">
    <property type="entry name" value="NUCLEAR HORMONE RECEPTOR FAMILY-RELATED-RELATED"/>
    <property type="match status" value="1"/>
</dbReference>
<dbReference type="GO" id="GO:0005634">
    <property type="term" value="C:nucleus"/>
    <property type="evidence" value="ECO:0007669"/>
    <property type="project" value="UniProtKB-SubCell"/>
</dbReference>